<evidence type="ECO:0000256" key="9">
    <source>
        <dbReference type="HAMAP-Rule" id="MF_01014"/>
    </source>
</evidence>
<dbReference type="InterPro" id="IPR013785">
    <property type="entry name" value="Aldolase_TIM"/>
</dbReference>
<comment type="pathway">
    <text evidence="3 9 11">Amino-acid biosynthesis; L-histidine biosynthesis; L-histidine from 5-phospho-alpha-D-ribose 1-diphosphate: step 4/9.</text>
</comment>
<dbReference type="UniPathway" id="UPA00031">
    <property type="reaction ID" value="UER00009"/>
</dbReference>
<dbReference type="CDD" id="cd04732">
    <property type="entry name" value="HisA"/>
    <property type="match status" value="1"/>
</dbReference>
<dbReference type="Proteomes" id="UP000187408">
    <property type="component" value="Unassembled WGS sequence"/>
</dbReference>
<organism evidence="12 13">
    <name type="scientific">Desulfurobacterium indicum</name>
    <dbReference type="NCBI Taxonomy" id="1914305"/>
    <lineage>
        <taxon>Bacteria</taxon>
        <taxon>Pseudomonadati</taxon>
        <taxon>Aquificota</taxon>
        <taxon>Aquificia</taxon>
        <taxon>Desulfurobacteriales</taxon>
        <taxon>Desulfurobacteriaceae</taxon>
        <taxon>Desulfurobacterium</taxon>
    </lineage>
</organism>
<dbReference type="InterPro" id="IPR006062">
    <property type="entry name" value="His_biosynth"/>
</dbReference>
<accession>A0A1R1MKS4</accession>
<evidence type="ECO:0000256" key="3">
    <source>
        <dbReference type="ARBA" id="ARBA00005133"/>
    </source>
</evidence>
<comment type="subcellular location">
    <subcellularLocation>
        <location evidence="2 9 11">Cytoplasm</location>
    </subcellularLocation>
</comment>
<dbReference type="InterPro" id="IPR011060">
    <property type="entry name" value="RibuloseP-bd_barrel"/>
</dbReference>
<proteinExistence type="inferred from homology"/>
<dbReference type="InterPro" id="IPR006063">
    <property type="entry name" value="HisA_bact_arch"/>
</dbReference>
<comment type="catalytic activity">
    <reaction evidence="1 9 11">
        <text>1-(5-phospho-beta-D-ribosyl)-5-[(5-phospho-beta-D-ribosylamino)methylideneamino]imidazole-4-carboxamide = 5-[(5-phospho-1-deoxy-D-ribulos-1-ylimino)methylamino]-1-(5-phospho-beta-D-ribosyl)imidazole-4-carboxamide</text>
        <dbReference type="Rhea" id="RHEA:15469"/>
        <dbReference type="ChEBI" id="CHEBI:58435"/>
        <dbReference type="ChEBI" id="CHEBI:58525"/>
        <dbReference type="EC" id="5.3.1.16"/>
    </reaction>
</comment>
<dbReference type="OrthoDB" id="9781903at2"/>
<dbReference type="STRING" id="1914305.BLW93_05355"/>
<keyword evidence="8 9" id="KW-0413">Isomerase</keyword>
<name>A0A1R1MKS4_9BACT</name>
<reference evidence="12 13" key="1">
    <citation type="submission" date="2016-10" db="EMBL/GenBank/DDBJ databases">
        <title>Genome sequence of a sulfur-reducing bacterium Desulfurobacterium indicum K6013.</title>
        <authorList>
            <person name="Cao J."/>
            <person name="Shao Z."/>
            <person name="Alain K."/>
            <person name="Jebbar M."/>
        </authorList>
    </citation>
    <scope>NUCLEOTIDE SEQUENCE [LARGE SCALE GENOMIC DNA]</scope>
    <source>
        <strain evidence="12 13">K6013</strain>
    </source>
</reference>
<evidence type="ECO:0000256" key="1">
    <source>
        <dbReference type="ARBA" id="ARBA00000901"/>
    </source>
</evidence>
<dbReference type="GO" id="GO:0000105">
    <property type="term" value="P:L-histidine biosynthetic process"/>
    <property type="evidence" value="ECO:0007669"/>
    <property type="project" value="UniProtKB-UniRule"/>
</dbReference>
<evidence type="ECO:0000256" key="11">
    <source>
        <dbReference type="RuleBase" id="RU003658"/>
    </source>
</evidence>
<dbReference type="FunFam" id="3.20.20.70:FF:000009">
    <property type="entry name" value="1-(5-phosphoribosyl)-5-[(5-phosphoribosylamino)methylideneamino] imidazole-4-carboxamide isomerase"/>
    <property type="match status" value="1"/>
</dbReference>
<keyword evidence="5 9" id="KW-0963">Cytoplasm</keyword>
<dbReference type="Gene3D" id="3.20.20.70">
    <property type="entry name" value="Aldolase class I"/>
    <property type="match status" value="1"/>
</dbReference>
<dbReference type="GO" id="GO:0003949">
    <property type="term" value="F:1-(5-phosphoribosyl)-5-[(5-phosphoribosylamino)methylideneamino]imidazole-4-carboxamide isomerase activity"/>
    <property type="evidence" value="ECO:0007669"/>
    <property type="project" value="UniProtKB-UniRule"/>
</dbReference>
<protein>
    <recommendedName>
        <fullName evidence="9 11">1-(5-phosphoribosyl)-5-[(5-phosphoribosylamino)methylideneamino] imidazole-4-carboxamide isomerase</fullName>
        <ecNumber evidence="9 11">5.3.1.16</ecNumber>
    </recommendedName>
    <alternativeName>
        <fullName evidence="9">Phosphoribosylformimino-5-aminoimidazole carboxamide ribotide isomerase</fullName>
    </alternativeName>
</protein>
<dbReference type="EC" id="5.3.1.16" evidence="9 11"/>
<keyword evidence="6 9" id="KW-0028">Amino-acid biosynthesis</keyword>
<dbReference type="PANTHER" id="PTHR43090">
    <property type="entry name" value="1-(5-PHOSPHORIBOSYL)-5-[(5-PHOSPHORIBOSYLAMINO)METHYLIDENEAMINO] IMIDAZOLE-4-CARBOXAMIDE ISOMERASE"/>
    <property type="match status" value="1"/>
</dbReference>
<evidence type="ECO:0000256" key="4">
    <source>
        <dbReference type="ARBA" id="ARBA00009667"/>
    </source>
</evidence>
<evidence type="ECO:0000256" key="6">
    <source>
        <dbReference type="ARBA" id="ARBA00022605"/>
    </source>
</evidence>
<dbReference type="InterPro" id="IPR023016">
    <property type="entry name" value="HisA/PriA"/>
</dbReference>
<dbReference type="SUPFAM" id="SSF51366">
    <property type="entry name" value="Ribulose-phoshate binding barrel"/>
    <property type="match status" value="1"/>
</dbReference>
<dbReference type="EMBL" id="MOEN01000017">
    <property type="protein sequence ID" value="OMH40418.1"/>
    <property type="molecule type" value="Genomic_DNA"/>
</dbReference>
<evidence type="ECO:0000256" key="5">
    <source>
        <dbReference type="ARBA" id="ARBA00022490"/>
    </source>
</evidence>
<evidence type="ECO:0000256" key="8">
    <source>
        <dbReference type="ARBA" id="ARBA00023235"/>
    </source>
</evidence>
<evidence type="ECO:0000313" key="12">
    <source>
        <dbReference type="EMBL" id="OMH40418.1"/>
    </source>
</evidence>
<dbReference type="RefSeq" id="WP_076713074.1">
    <property type="nucleotide sequence ID" value="NZ_MOEN01000017.1"/>
</dbReference>
<keyword evidence="7 9" id="KW-0368">Histidine biosynthesis</keyword>
<dbReference type="InterPro" id="IPR044524">
    <property type="entry name" value="Isoase_HisA-like"/>
</dbReference>
<sequence length="242" mass="26391">MFELIPAVDIKGGKCVRLYKGRADAIKEYFDNPVDAAMLWQDKGATRLHVVDLDGAFNGVPANIRIVEEIIKRLSIPVQFGGGVRTIDAVKALKDIGIDRIILGTVAVENPELFLEMVESFPGGVVLGVDAKDGFMTTRGWVEKTDLKAVDFAKRYESLSIWGFVYTDISRDGTLEGPNFEEVSNFAKSVRKPVIASGGIATEDDVIRLSRIPNVVGAITGKALYEGAIDFESVIKKLKGDL</sequence>
<dbReference type="GO" id="GO:0005737">
    <property type="term" value="C:cytoplasm"/>
    <property type="evidence" value="ECO:0007669"/>
    <property type="project" value="UniProtKB-SubCell"/>
</dbReference>
<evidence type="ECO:0000256" key="7">
    <source>
        <dbReference type="ARBA" id="ARBA00023102"/>
    </source>
</evidence>
<dbReference type="GO" id="GO:0000162">
    <property type="term" value="P:L-tryptophan biosynthetic process"/>
    <property type="evidence" value="ECO:0007669"/>
    <property type="project" value="TreeGrafter"/>
</dbReference>
<evidence type="ECO:0000256" key="2">
    <source>
        <dbReference type="ARBA" id="ARBA00004496"/>
    </source>
</evidence>
<comment type="similarity">
    <text evidence="4 9 10">Belongs to the HisA/HisF family.</text>
</comment>
<gene>
    <name evidence="9" type="primary">hisA</name>
    <name evidence="12" type="ORF">BLW93_05355</name>
</gene>
<evidence type="ECO:0000256" key="10">
    <source>
        <dbReference type="RuleBase" id="RU003657"/>
    </source>
</evidence>
<keyword evidence="13" id="KW-1185">Reference proteome</keyword>
<dbReference type="HAMAP" id="MF_01014">
    <property type="entry name" value="HisA"/>
    <property type="match status" value="1"/>
</dbReference>
<feature type="active site" description="Proton acceptor" evidence="9">
    <location>
        <position position="9"/>
    </location>
</feature>
<feature type="active site" description="Proton donor" evidence="9">
    <location>
        <position position="130"/>
    </location>
</feature>
<dbReference type="NCBIfam" id="TIGR00007">
    <property type="entry name" value="1-(5-phosphoribosyl)-5-[(5-phosphoribosylamino)methylideneamino]imidazole-4-carboxamide isomerase"/>
    <property type="match status" value="1"/>
</dbReference>
<comment type="caution">
    <text evidence="12">The sequence shown here is derived from an EMBL/GenBank/DDBJ whole genome shotgun (WGS) entry which is preliminary data.</text>
</comment>
<dbReference type="Pfam" id="PF00977">
    <property type="entry name" value="His_biosynth"/>
    <property type="match status" value="1"/>
</dbReference>
<dbReference type="PANTHER" id="PTHR43090:SF2">
    <property type="entry name" value="1-(5-PHOSPHORIBOSYL)-5-[(5-PHOSPHORIBOSYLAMINO)METHYLIDENEAMINO] IMIDAZOLE-4-CARBOXAMIDE ISOMERASE"/>
    <property type="match status" value="1"/>
</dbReference>
<dbReference type="AlphaFoldDB" id="A0A1R1MKS4"/>
<evidence type="ECO:0000313" key="13">
    <source>
        <dbReference type="Proteomes" id="UP000187408"/>
    </source>
</evidence>